<dbReference type="Gene3D" id="1.10.10.10">
    <property type="entry name" value="Winged helix-like DNA-binding domain superfamily/Winged helix DNA-binding domain"/>
    <property type="match status" value="1"/>
</dbReference>
<comment type="caution">
    <text evidence="1">The sequence shown here is derived from an EMBL/GenBank/DDBJ whole genome shotgun (WGS) entry which is preliminary data.</text>
</comment>
<gene>
    <name evidence="1" type="ORF">HLH34_04335</name>
</gene>
<sequence length="72" mass="7599">MKAQIDWMRLGPIMDRMALDGASVPAIAAALGVSARTVRGRLADARGDRIAGRPVVVRSHPRGAFSPMQACA</sequence>
<evidence type="ECO:0000313" key="2">
    <source>
        <dbReference type="Proteomes" id="UP000555756"/>
    </source>
</evidence>
<keyword evidence="2" id="KW-1185">Reference proteome</keyword>
<dbReference type="InterPro" id="IPR036388">
    <property type="entry name" value="WH-like_DNA-bd_sf"/>
</dbReference>
<dbReference type="EMBL" id="JABEQF010000003">
    <property type="protein sequence ID" value="MBB2189192.1"/>
    <property type="molecule type" value="Genomic_DNA"/>
</dbReference>
<name>A0A7W4PCF0_9PROT</name>
<evidence type="ECO:0000313" key="1">
    <source>
        <dbReference type="EMBL" id="MBB2189192.1"/>
    </source>
</evidence>
<proteinExistence type="predicted"/>
<organism evidence="1 2">
    <name type="scientific">Gluconacetobacter azotocaptans</name>
    <dbReference type="NCBI Taxonomy" id="142834"/>
    <lineage>
        <taxon>Bacteria</taxon>
        <taxon>Pseudomonadati</taxon>
        <taxon>Pseudomonadota</taxon>
        <taxon>Alphaproteobacteria</taxon>
        <taxon>Acetobacterales</taxon>
        <taxon>Acetobacteraceae</taxon>
        <taxon>Gluconacetobacter</taxon>
    </lineage>
</organism>
<accession>A0A7W4PCF0</accession>
<dbReference type="Proteomes" id="UP000555756">
    <property type="component" value="Unassembled WGS sequence"/>
</dbReference>
<reference evidence="1 2" key="1">
    <citation type="submission" date="2020-04" db="EMBL/GenBank/DDBJ databases">
        <title>Description of novel Gluconacetobacter.</title>
        <authorList>
            <person name="Sombolestani A."/>
        </authorList>
    </citation>
    <scope>NUCLEOTIDE SEQUENCE [LARGE SCALE GENOMIC DNA]</scope>
    <source>
        <strain evidence="1 2">LMG 21311</strain>
    </source>
</reference>
<dbReference type="AlphaFoldDB" id="A0A7W4PCF0"/>
<dbReference type="RefSeq" id="WP_183118384.1">
    <property type="nucleotide sequence ID" value="NZ_JABEQF010000003.1"/>
</dbReference>
<protein>
    <submittedName>
        <fullName evidence="1">Uncharacterized protein</fullName>
    </submittedName>
</protein>
<dbReference type="Pfam" id="PF13384">
    <property type="entry name" value="HTH_23"/>
    <property type="match status" value="1"/>
</dbReference>